<reference evidence="2" key="2">
    <citation type="submission" date="2015-03" db="UniProtKB">
        <authorList>
            <consortium name="EnsemblPlants"/>
        </authorList>
    </citation>
    <scope>IDENTIFICATION</scope>
</reference>
<evidence type="ECO:0000313" key="3">
    <source>
        <dbReference type="Proteomes" id="UP000032141"/>
    </source>
</evidence>
<organism evidence="2 3">
    <name type="scientific">Brassica oleracea var. oleracea</name>
    <dbReference type="NCBI Taxonomy" id="109376"/>
    <lineage>
        <taxon>Eukaryota</taxon>
        <taxon>Viridiplantae</taxon>
        <taxon>Streptophyta</taxon>
        <taxon>Embryophyta</taxon>
        <taxon>Tracheophyta</taxon>
        <taxon>Spermatophyta</taxon>
        <taxon>Magnoliopsida</taxon>
        <taxon>eudicotyledons</taxon>
        <taxon>Gunneridae</taxon>
        <taxon>Pentapetalae</taxon>
        <taxon>rosids</taxon>
        <taxon>malvids</taxon>
        <taxon>Brassicales</taxon>
        <taxon>Brassicaceae</taxon>
        <taxon>Brassiceae</taxon>
        <taxon>Brassica</taxon>
    </lineage>
</organism>
<evidence type="ECO:0000256" key="1">
    <source>
        <dbReference type="SAM" id="MobiDB-lite"/>
    </source>
</evidence>
<dbReference type="Gramene" id="Bo7g087360.1">
    <property type="protein sequence ID" value="Bo7g087360.1"/>
    <property type="gene ID" value="Bo7g087360"/>
</dbReference>
<dbReference type="AlphaFoldDB" id="A0A0D3DBI1"/>
<reference evidence="2 3" key="1">
    <citation type="journal article" date="2014" name="Genome Biol.">
        <title>Transcriptome and methylome profiling reveals relics of genome dominance in the mesopolyploid Brassica oleracea.</title>
        <authorList>
            <person name="Parkin I.A."/>
            <person name="Koh C."/>
            <person name="Tang H."/>
            <person name="Robinson S.J."/>
            <person name="Kagale S."/>
            <person name="Clarke W.E."/>
            <person name="Town C.D."/>
            <person name="Nixon J."/>
            <person name="Krishnakumar V."/>
            <person name="Bidwell S.L."/>
            <person name="Denoeud F."/>
            <person name="Belcram H."/>
            <person name="Links M.G."/>
            <person name="Just J."/>
            <person name="Clarke C."/>
            <person name="Bender T."/>
            <person name="Huebert T."/>
            <person name="Mason A.S."/>
            <person name="Pires J.C."/>
            <person name="Barker G."/>
            <person name="Moore J."/>
            <person name="Walley P.G."/>
            <person name="Manoli S."/>
            <person name="Batley J."/>
            <person name="Edwards D."/>
            <person name="Nelson M.N."/>
            <person name="Wang X."/>
            <person name="Paterson A.H."/>
            <person name="King G."/>
            <person name="Bancroft I."/>
            <person name="Chalhoub B."/>
            <person name="Sharpe A.G."/>
        </authorList>
    </citation>
    <scope>NUCLEOTIDE SEQUENCE</scope>
    <source>
        <strain evidence="2 3">cv. TO1000</strain>
    </source>
</reference>
<dbReference type="HOGENOM" id="CLU_3144835_0_0_1"/>
<keyword evidence="3" id="KW-1185">Reference proteome</keyword>
<evidence type="ECO:0000313" key="2">
    <source>
        <dbReference type="EnsemblPlants" id="Bo7g087360.1"/>
    </source>
</evidence>
<feature type="region of interest" description="Disordered" evidence="1">
    <location>
        <begin position="27"/>
        <end position="49"/>
    </location>
</feature>
<sequence length="49" mass="5171">MDEVSEITAAHFAESMKFETYTGSGATTGVTDPFSMSAASAADDDDLYK</sequence>
<protein>
    <submittedName>
        <fullName evidence="2">Uncharacterized protein</fullName>
    </submittedName>
</protein>
<accession>A0A0D3DBI1</accession>
<name>A0A0D3DBI1_BRAOL</name>
<dbReference type="STRING" id="109376.A0A0D3DBI1"/>
<proteinExistence type="predicted"/>
<dbReference type="Proteomes" id="UP000032141">
    <property type="component" value="Chromosome C7"/>
</dbReference>
<dbReference type="EnsemblPlants" id="Bo7g087360.1">
    <property type="protein sequence ID" value="Bo7g087360.1"/>
    <property type="gene ID" value="Bo7g087360"/>
</dbReference>